<dbReference type="InterPro" id="IPR007197">
    <property type="entry name" value="rSAM"/>
</dbReference>
<accession>A0A1K1LEH4</accession>
<evidence type="ECO:0000256" key="1">
    <source>
        <dbReference type="ARBA" id="ARBA00001966"/>
    </source>
</evidence>
<dbReference type="PANTHER" id="PTHR30352">
    <property type="entry name" value="PYRUVATE FORMATE-LYASE-ACTIVATING ENZYME"/>
    <property type="match status" value="1"/>
</dbReference>
<keyword evidence="2" id="KW-0004">4Fe-4S</keyword>
<dbReference type="EMBL" id="LT630450">
    <property type="protein sequence ID" value="SFV73103.1"/>
    <property type="molecule type" value="Genomic_DNA"/>
</dbReference>
<keyword evidence="10" id="KW-1185">Reference proteome</keyword>
<dbReference type="InterPro" id="IPR034457">
    <property type="entry name" value="Organic_radical-activating"/>
</dbReference>
<organism evidence="9 10">
    <name type="scientific">Desulfovibrio piger</name>
    <dbReference type="NCBI Taxonomy" id="901"/>
    <lineage>
        <taxon>Bacteria</taxon>
        <taxon>Pseudomonadati</taxon>
        <taxon>Thermodesulfobacteriota</taxon>
        <taxon>Desulfovibrionia</taxon>
        <taxon>Desulfovibrionales</taxon>
        <taxon>Desulfovibrionaceae</taxon>
        <taxon>Desulfovibrio</taxon>
    </lineage>
</organism>
<feature type="compositionally biased region" description="Acidic residues" evidence="7">
    <location>
        <begin position="480"/>
        <end position="490"/>
    </location>
</feature>
<sequence>MFPGLAAAPLIYIRTRQGKMPQGRKMATAKIEPHMVMADAQGNIYDDPDLLMVCRRGEEWGTPRPDELMPLPEESELFLLPGRRAVGLNPGTGEIERTEDLAVAAFAAPAHTLSAHPAYTSDADAPLLPLFAYGAVGFARGRFYICARKVDADQRQEFRHIPRSRIEKNVRALLRRFPGNRLVGHILEDCVMKYDCPAARNFALGRFEAPLPSSRTCNARCVGCISEQDKDSPINVTPQCRLTFTPTPEELAEVMSFHASRETKTPIYSFGQGCEGDPLMNPDLLVESVRLFRSRGGAGTVNCNTNASRTEAVERLARAGLSSIRVSLNSARPDVYERYYRPHGYSFDDVRRSIAVARQNGLWVSLNLLFFPGVTDSEGELEALARLVGENGVSMIQWRNLNIDPEWYLGLMRGIDHGPVMGLSLFMKRLKKLCPWLRFGYFNPYVGEKAELTAPLPGQWRMPDLSVADAPLAGPASEDAAGEADTEAEE</sequence>
<evidence type="ECO:0000256" key="7">
    <source>
        <dbReference type="SAM" id="MobiDB-lite"/>
    </source>
</evidence>
<dbReference type="SUPFAM" id="SSF102114">
    <property type="entry name" value="Radical SAM enzymes"/>
    <property type="match status" value="1"/>
</dbReference>
<evidence type="ECO:0000256" key="5">
    <source>
        <dbReference type="ARBA" id="ARBA00023004"/>
    </source>
</evidence>
<dbReference type="InterPro" id="IPR013785">
    <property type="entry name" value="Aldolase_TIM"/>
</dbReference>
<evidence type="ECO:0000256" key="3">
    <source>
        <dbReference type="ARBA" id="ARBA00022691"/>
    </source>
</evidence>
<dbReference type="KEGG" id="dpg:DESPIGER_1252"/>
<evidence type="ECO:0000313" key="10">
    <source>
        <dbReference type="Proteomes" id="UP000186323"/>
    </source>
</evidence>
<dbReference type="SMART" id="SM00729">
    <property type="entry name" value="Elp3"/>
    <property type="match status" value="1"/>
</dbReference>
<proteinExistence type="predicted"/>
<gene>
    <name evidence="9" type="ORF">DESPIGER_1252</name>
</gene>
<dbReference type="InterPro" id="IPR058240">
    <property type="entry name" value="rSAM_sf"/>
</dbReference>
<dbReference type="GO" id="GO:0016829">
    <property type="term" value="F:lyase activity"/>
    <property type="evidence" value="ECO:0007669"/>
    <property type="project" value="UniProtKB-KW"/>
</dbReference>
<comment type="cofactor">
    <cofactor evidence="1">
        <name>[4Fe-4S] cluster</name>
        <dbReference type="ChEBI" id="CHEBI:49883"/>
    </cofactor>
</comment>
<keyword evidence="4" id="KW-0479">Metal-binding</keyword>
<name>A0A1K1LEH4_9BACT</name>
<evidence type="ECO:0000259" key="8">
    <source>
        <dbReference type="PROSITE" id="PS51918"/>
    </source>
</evidence>
<keyword evidence="5" id="KW-0408">Iron</keyword>
<keyword evidence="6" id="KW-0411">Iron-sulfur</keyword>
<dbReference type="PROSITE" id="PS51918">
    <property type="entry name" value="RADICAL_SAM"/>
    <property type="match status" value="1"/>
</dbReference>
<evidence type="ECO:0000256" key="2">
    <source>
        <dbReference type="ARBA" id="ARBA00022485"/>
    </source>
</evidence>
<dbReference type="AlphaFoldDB" id="A0A1K1LEH4"/>
<dbReference type="PANTHER" id="PTHR30352:SF5">
    <property type="entry name" value="PYRUVATE FORMATE-LYASE 1-ACTIVATING ENZYME"/>
    <property type="match status" value="1"/>
</dbReference>
<dbReference type="SFLD" id="SFLDS00029">
    <property type="entry name" value="Radical_SAM"/>
    <property type="match status" value="1"/>
</dbReference>
<dbReference type="InterPro" id="IPR006638">
    <property type="entry name" value="Elp3/MiaA/NifB-like_rSAM"/>
</dbReference>
<keyword evidence="9" id="KW-0456">Lyase</keyword>
<keyword evidence="9" id="KW-0670">Pyruvate</keyword>
<dbReference type="GO" id="GO:0046872">
    <property type="term" value="F:metal ion binding"/>
    <property type="evidence" value="ECO:0007669"/>
    <property type="project" value="UniProtKB-KW"/>
</dbReference>
<feature type="domain" description="Radical SAM core" evidence="8">
    <location>
        <begin position="203"/>
        <end position="438"/>
    </location>
</feature>
<keyword evidence="3" id="KW-0949">S-adenosyl-L-methionine</keyword>
<dbReference type="GO" id="GO:0051539">
    <property type="term" value="F:4 iron, 4 sulfur cluster binding"/>
    <property type="evidence" value="ECO:0007669"/>
    <property type="project" value="UniProtKB-KW"/>
</dbReference>
<dbReference type="CDD" id="cd01335">
    <property type="entry name" value="Radical_SAM"/>
    <property type="match status" value="1"/>
</dbReference>
<feature type="region of interest" description="Disordered" evidence="7">
    <location>
        <begin position="469"/>
        <end position="490"/>
    </location>
</feature>
<protein>
    <submittedName>
        <fullName evidence="9">COG1180: Radical SAM, Pyruvate-formate lyase-activating enzyme like</fullName>
    </submittedName>
</protein>
<dbReference type="Pfam" id="PF04055">
    <property type="entry name" value="Radical_SAM"/>
    <property type="match status" value="1"/>
</dbReference>
<evidence type="ECO:0000313" key="9">
    <source>
        <dbReference type="EMBL" id="SFV73103.1"/>
    </source>
</evidence>
<evidence type="ECO:0000256" key="6">
    <source>
        <dbReference type="ARBA" id="ARBA00023014"/>
    </source>
</evidence>
<dbReference type="Proteomes" id="UP000186323">
    <property type="component" value="Chromosome I"/>
</dbReference>
<dbReference type="SFLD" id="SFLDG01109">
    <property type="entry name" value="Uncharacterised_Radical_SAM_Su"/>
    <property type="match status" value="1"/>
</dbReference>
<dbReference type="Gene3D" id="3.20.20.70">
    <property type="entry name" value="Aldolase class I"/>
    <property type="match status" value="1"/>
</dbReference>
<evidence type="ECO:0000256" key="4">
    <source>
        <dbReference type="ARBA" id="ARBA00022723"/>
    </source>
</evidence>
<reference evidence="10" key="1">
    <citation type="submission" date="2016-10" db="EMBL/GenBank/DDBJ databases">
        <authorList>
            <person name="Wegmann U."/>
        </authorList>
    </citation>
    <scope>NUCLEOTIDE SEQUENCE [LARGE SCALE GENOMIC DNA]</scope>
</reference>